<accession>A0A1G8A7D3</accession>
<feature type="signal peptide" evidence="1">
    <location>
        <begin position="1"/>
        <end position="17"/>
    </location>
</feature>
<protein>
    <submittedName>
        <fullName evidence="2">Type VI secretion system protein VasD</fullName>
    </submittedName>
</protein>
<dbReference type="STRING" id="29435.SAMN05216588_10353"/>
<keyword evidence="1" id="KW-0732">Signal</keyword>
<gene>
    <name evidence="2" type="ORF">SAMN05216588_10353</name>
</gene>
<dbReference type="EMBL" id="FNDG01000003">
    <property type="protein sequence ID" value="SDH16771.1"/>
    <property type="molecule type" value="Genomic_DNA"/>
</dbReference>
<reference evidence="2 3" key="1">
    <citation type="submission" date="2016-10" db="EMBL/GenBank/DDBJ databases">
        <authorList>
            <person name="de Groot N.N."/>
        </authorList>
    </citation>
    <scope>NUCLEOTIDE SEQUENCE [LARGE SCALE GENOMIC DNA]</scope>
    <source>
        <strain evidence="2 3">LMG 18387</strain>
    </source>
</reference>
<dbReference type="NCBIfam" id="TIGR03352">
    <property type="entry name" value="VI_chp_3"/>
    <property type="match status" value="1"/>
</dbReference>
<evidence type="ECO:0000313" key="2">
    <source>
        <dbReference type="EMBL" id="SDH16771.1"/>
    </source>
</evidence>
<organism evidence="2 3">
    <name type="scientific">Phytopseudomonas flavescens</name>
    <dbReference type="NCBI Taxonomy" id="29435"/>
    <lineage>
        <taxon>Bacteria</taxon>
        <taxon>Pseudomonadati</taxon>
        <taxon>Pseudomonadota</taxon>
        <taxon>Gammaproteobacteria</taxon>
        <taxon>Pseudomonadales</taxon>
        <taxon>Pseudomonadaceae</taxon>
        <taxon>Phytopseudomonas</taxon>
    </lineage>
</organism>
<dbReference type="Pfam" id="PF12790">
    <property type="entry name" value="T6SS-SciN"/>
    <property type="match status" value="1"/>
</dbReference>
<dbReference type="PANTHER" id="PTHR37625:SF4">
    <property type="entry name" value="OUTER MEMBRANE LIPOPROTEIN"/>
    <property type="match status" value="1"/>
</dbReference>
<feature type="chain" id="PRO_5011764217" evidence="1">
    <location>
        <begin position="18"/>
        <end position="155"/>
    </location>
</feature>
<dbReference type="PROSITE" id="PS51257">
    <property type="entry name" value="PROKAR_LIPOPROTEIN"/>
    <property type="match status" value="1"/>
</dbReference>
<dbReference type="RefSeq" id="WP_084303563.1">
    <property type="nucleotide sequence ID" value="NZ_FNDG01000003.1"/>
</dbReference>
<name>A0A1G8A7D3_9GAMM</name>
<evidence type="ECO:0000256" key="1">
    <source>
        <dbReference type="SAM" id="SignalP"/>
    </source>
</evidence>
<sequence>MPRILTLLVFLLLGACASGPEKPVPTTVELQLQASRDLNPALDGAAAPVWVHVYQLRNASTFSRADFFSLVDRADATLAGELIEHDRLVVRPGETQRKALTLDEATRHLGVVVAYRALDRSIWRQVIDIPAHQASALRLQLDAYAISATPLTPLE</sequence>
<dbReference type="InterPro" id="IPR038706">
    <property type="entry name" value="Type_VI_SciN-like_sf"/>
</dbReference>
<evidence type="ECO:0000313" key="3">
    <source>
        <dbReference type="Proteomes" id="UP000198606"/>
    </source>
</evidence>
<dbReference type="PANTHER" id="PTHR37625">
    <property type="entry name" value="OUTER MEMBRANE LIPOPROTEIN-RELATED"/>
    <property type="match status" value="1"/>
</dbReference>
<dbReference type="Proteomes" id="UP000198606">
    <property type="component" value="Unassembled WGS sequence"/>
</dbReference>
<dbReference type="AlphaFoldDB" id="A0A1G8A7D3"/>
<dbReference type="InterPro" id="IPR017734">
    <property type="entry name" value="T6SS_SciN"/>
</dbReference>
<proteinExistence type="predicted"/>
<dbReference type="Gene3D" id="2.60.40.4150">
    <property type="entry name" value="Type VI secretion system, lipoprotein SciN"/>
    <property type="match status" value="1"/>
</dbReference>